<protein>
    <recommendedName>
        <fullName evidence="8">Ribonuclease Z</fullName>
        <shortName evidence="8">RNase Z</shortName>
        <ecNumber evidence="8">3.1.26.11</ecNumber>
    </recommendedName>
    <alternativeName>
        <fullName evidence="8">tRNA 3 endonuclease</fullName>
    </alternativeName>
    <alternativeName>
        <fullName evidence="8">tRNase Z</fullName>
    </alternativeName>
</protein>
<evidence type="ECO:0000256" key="4">
    <source>
        <dbReference type="ARBA" id="ARBA00022723"/>
    </source>
</evidence>
<dbReference type="EMBL" id="VIGC01000018">
    <property type="protein sequence ID" value="TQE94931.1"/>
    <property type="molecule type" value="Genomic_DNA"/>
</dbReference>
<organism evidence="9 10">
    <name type="scientific">Litorilinea aerophila</name>
    <dbReference type="NCBI Taxonomy" id="1204385"/>
    <lineage>
        <taxon>Bacteria</taxon>
        <taxon>Bacillati</taxon>
        <taxon>Chloroflexota</taxon>
        <taxon>Caldilineae</taxon>
        <taxon>Caldilineales</taxon>
        <taxon>Caldilineaceae</taxon>
        <taxon>Litorilinea</taxon>
    </lineage>
</organism>
<dbReference type="InterPro" id="IPR036866">
    <property type="entry name" value="RibonucZ/Hydroxyglut_hydro"/>
</dbReference>
<reference evidence="9 10" key="1">
    <citation type="submission" date="2019-06" db="EMBL/GenBank/DDBJ databases">
        <title>Genome sequence of Litorilinea aerophila BAA-2444.</title>
        <authorList>
            <person name="Maclea K.S."/>
            <person name="Maurais E.G."/>
            <person name="Iannazzi L.C."/>
        </authorList>
    </citation>
    <scope>NUCLEOTIDE SEQUENCE [LARGE SCALE GENOMIC DNA]</scope>
    <source>
        <strain evidence="9 10">ATCC BAA-2444</strain>
    </source>
</reference>
<dbReference type="EC" id="3.1.26.11" evidence="8"/>
<evidence type="ECO:0000313" key="10">
    <source>
        <dbReference type="Proteomes" id="UP000317371"/>
    </source>
</evidence>
<dbReference type="PANTHER" id="PTHR46018:SF7">
    <property type="entry name" value="RIBONUCLEASE Z"/>
    <property type="match status" value="1"/>
</dbReference>
<dbReference type="AlphaFoldDB" id="A0A540VDU3"/>
<feature type="binding site" evidence="8">
    <location>
        <position position="66"/>
    </location>
    <ligand>
        <name>Zn(2+)</name>
        <dbReference type="ChEBI" id="CHEBI:29105"/>
        <label>2</label>
        <note>catalytic</note>
    </ligand>
</feature>
<dbReference type="NCBIfam" id="NF000801">
    <property type="entry name" value="PRK00055.1-3"/>
    <property type="match status" value="1"/>
</dbReference>
<keyword evidence="4 8" id="KW-0479">Metal-binding</keyword>
<comment type="cofactor">
    <cofactor evidence="8">
        <name>Zn(2+)</name>
        <dbReference type="ChEBI" id="CHEBI:29105"/>
    </cofactor>
    <text evidence="8">Binds 2 Zn(2+) ions.</text>
</comment>
<feature type="binding site" evidence="8">
    <location>
        <position position="141"/>
    </location>
    <ligand>
        <name>Zn(2+)</name>
        <dbReference type="ChEBI" id="CHEBI:29105"/>
        <label>1</label>
        <note>catalytic</note>
    </ligand>
</feature>
<keyword evidence="10" id="KW-1185">Reference proteome</keyword>
<evidence type="ECO:0000256" key="6">
    <source>
        <dbReference type="ARBA" id="ARBA00022801"/>
    </source>
</evidence>
<evidence type="ECO:0000313" key="9">
    <source>
        <dbReference type="EMBL" id="TQE94931.1"/>
    </source>
</evidence>
<comment type="subunit">
    <text evidence="1 8">Homodimer.</text>
</comment>
<feature type="binding site" evidence="8">
    <location>
        <position position="65"/>
    </location>
    <ligand>
        <name>Zn(2+)</name>
        <dbReference type="ChEBI" id="CHEBI:29105"/>
        <label>2</label>
        <note>catalytic</note>
    </ligand>
</feature>
<keyword evidence="6 8" id="KW-0378">Hydrolase</keyword>
<dbReference type="FunCoup" id="A0A540VDU3">
    <property type="interactions" value="330"/>
</dbReference>
<comment type="caution">
    <text evidence="9">The sequence shown here is derived from an EMBL/GenBank/DDBJ whole genome shotgun (WGS) entry which is preliminary data.</text>
</comment>
<dbReference type="GO" id="GO:0042781">
    <property type="term" value="F:3'-tRNA processing endoribonuclease activity"/>
    <property type="evidence" value="ECO:0007669"/>
    <property type="project" value="UniProtKB-UniRule"/>
</dbReference>
<sequence length="316" mass="34556">MFELVFLGTSASAPSIQRGLSSAIVMANEHRFMIDCGEGTQRQILRSGLGFRRLDRILLTHGHLDHILGLGGLASTLGRWEALEELNIYGGASTLQRVHALMEVVFGAGQMPRVGISLNLLEPGLLFEGKQFTLTAFPVKHRGEGCFGFVFEEKTRRPFLADRAEALGIPHGPVRRELAQGHAVTLPDGRQIHPDQVLGEPQRGAKLCFVGDVSHTGPLHKVAEGADLLAVEATYLEADKALARQHGHITAAAAARLARNAGVKHLVLHHVSRRYTVQEILAEAQAIFPDTSVANDFDLFRVTKHKGVSWTNLRRC</sequence>
<dbReference type="InterPro" id="IPR013471">
    <property type="entry name" value="RNase_Z/BN"/>
</dbReference>
<comment type="function">
    <text evidence="8">Zinc phosphodiesterase, which displays some tRNA 3'-processing endonuclease activity. Probably involved in tRNA maturation, by removing a 3'-trailer from precursor tRNA.</text>
</comment>
<feature type="binding site" evidence="8">
    <location>
        <position position="270"/>
    </location>
    <ligand>
        <name>Zn(2+)</name>
        <dbReference type="ChEBI" id="CHEBI:29105"/>
        <label>2</label>
        <note>catalytic</note>
    </ligand>
</feature>
<feature type="binding site" evidence="8">
    <location>
        <position position="63"/>
    </location>
    <ligand>
        <name>Zn(2+)</name>
        <dbReference type="ChEBI" id="CHEBI:29105"/>
        <label>1</label>
        <note>catalytic</note>
    </ligand>
</feature>
<dbReference type="CDD" id="cd07717">
    <property type="entry name" value="RNaseZ_ZiPD-like_MBL-fold"/>
    <property type="match status" value="1"/>
</dbReference>
<feature type="active site" description="Proton acceptor" evidence="8">
    <location>
        <position position="65"/>
    </location>
</feature>
<dbReference type="PANTHER" id="PTHR46018">
    <property type="entry name" value="ZINC PHOSPHODIESTERASE ELAC PROTEIN 1"/>
    <property type="match status" value="1"/>
</dbReference>
<comment type="catalytic activity">
    <reaction evidence="8">
        <text>Endonucleolytic cleavage of RNA, removing extra 3' nucleotides from tRNA precursor, generating 3' termini of tRNAs. A 3'-hydroxy group is left at the tRNA terminus and a 5'-phosphoryl group is left at the trailer molecule.</text>
        <dbReference type="EC" id="3.1.26.11"/>
    </reaction>
</comment>
<feature type="binding site" evidence="8">
    <location>
        <position position="61"/>
    </location>
    <ligand>
        <name>Zn(2+)</name>
        <dbReference type="ChEBI" id="CHEBI:29105"/>
        <label>1</label>
        <note>catalytic</note>
    </ligand>
</feature>
<proteinExistence type="inferred from homology"/>
<keyword evidence="2 8" id="KW-0819">tRNA processing</keyword>
<dbReference type="Gene3D" id="3.60.15.10">
    <property type="entry name" value="Ribonuclease Z/Hydroxyacylglutathione hydrolase-like"/>
    <property type="match status" value="1"/>
</dbReference>
<evidence type="ECO:0000256" key="8">
    <source>
        <dbReference type="HAMAP-Rule" id="MF_01818"/>
    </source>
</evidence>
<evidence type="ECO:0000256" key="3">
    <source>
        <dbReference type="ARBA" id="ARBA00022722"/>
    </source>
</evidence>
<feature type="binding site" evidence="8">
    <location>
        <position position="212"/>
    </location>
    <ligand>
        <name>Zn(2+)</name>
        <dbReference type="ChEBI" id="CHEBI:29105"/>
        <label>2</label>
        <note>catalytic</note>
    </ligand>
</feature>
<feature type="binding site" evidence="8">
    <location>
        <position position="212"/>
    </location>
    <ligand>
        <name>Zn(2+)</name>
        <dbReference type="ChEBI" id="CHEBI:29105"/>
        <label>1</label>
        <note>catalytic</note>
    </ligand>
</feature>
<keyword evidence="7 8" id="KW-0862">Zinc</keyword>
<evidence type="ECO:0000256" key="1">
    <source>
        <dbReference type="ARBA" id="ARBA00011738"/>
    </source>
</evidence>
<dbReference type="GO" id="GO:0008270">
    <property type="term" value="F:zinc ion binding"/>
    <property type="evidence" value="ECO:0007669"/>
    <property type="project" value="UniProtKB-UniRule"/>
</dbReference>
<dbReference type="HAMAP" id="MF_01818">
    <property type="entry name" value="RNase_Z_BN"/>
    <property type="match status" value="1"/>
</dbReference>
<gene>
    <name evidence="8" type="primary">rnz</name>
    <name evidence="9" type="ORF">FKZ61_14065</name>
</gene>
<keyword evidence="3 8" id="KW-0540">Nuclease</keyword>
<evidence type="ECO:0000256" key="2">
    <source>
        <dbReference type="ARBA" id="ARBA00022694"/>
    </source>
</evidence>
<evidence type="ECO:0000256" key="7">
    <source>
        <dbReference type="ARBA" id="ARBA00022833"/>
    </source>
</evidence>
<comment type="similarity">
    <text evidence="8">Belongs to the RNase Z family.</text>
</comment>
<dbReference type="InParanoid" id="A0A540VDU3"/>
<dbReference type="OrthoDB" id="9800940at2"/>
<dbReference type="RefSeq" id="WP_141610783.1">
    <property type="nucleotide sequence ID" value="NZ_VIGC02000018.1"/>
</dbReference>
<accession>A0A540VDU3</accession>
<dbReference type="SUPFAM" id="SSF56281">
    <property type="entry name" value="Metallo-hydrolase/oxidoreductase"/>
    <property type="match status" value="1"/>
</dbReference>
<keyword evidence="5 8" id="KW-0255">Endonuclease</keyword>
<name>A0A540VDU3_9CHLR</name>
<dbReference type="Proteomes" id="UP000317371">
    <property type="component" value="Unassembled WGS sequence"/>
</dbReference>
<evidence type="ECO:0000256" key="5">
    <source>
        <dbReference type="ARBA" id="ARBA00022759"/>
    </source>
</evidence>
<dbReference type="Pfam" id="PF23023">
    <property type="entry name" value="Anti-Pycsar_Apyc1"/>
    <property type="match status" value="1"/>
</dbReference>